<sequence length="104" mass="11542">MNFLNILLQAPATGGSQWSGIIMMVVIVAIFYFFMIRPQQKKQKEIQKAREALKVGDSVITAGGIYGKIREIGDIYMMIEVANGVSIRVDKASVYASIEDAKQK</sequence>
<keyword evidence="8 11" id="KW-1133">Transmembrane helix</keyword>
<feature type="transmembrane region" description="Helical" evidence="11">
    <location>
        <begin position="15"/>
        <end position="34"/>
    </location>
</feature>
<keyword evidence="4" id="KW-0813">Transport</keyword>
<protein>
    <recommendedName>
        <fullName evidence="3">Sec translocon accessory complex subunit YajC</fullName>
    </recommendedName>
</protein>
<dbReference type="Pfam" id="PF02699">
    <property type="entry name" value="YajC"/>
    <property type="match status" value="1"/>
</dbReference>
<evidence type="ECO:0000256" key="7">
    <source>
        <dbReference type="ARBA" id="ARBA00022927"/>
    </source>
</evidence>
<evidence type="ECO:0000256" key="8">
    <source>
        <dbReference type="ARBA" id="ARBA00022989"/>
    </source>
</evidence>
<dbReference type="PRINTS" id="PR01853">
    <property type="entry name" value="YAJCTRNLCASE"/>
</dbReference>
<evidence type="ECO:0000256" key="1">
    <source>
        <dbReference type="ARBA" id="ARBA00004162"/>
    </source>
</evidence>
<evidence type="ECO:0000256" key="9">
    <source>
        <dbReference type="ARBA" id="ARBA00023010"/>
    </source>
</evidence>
<keyword evidence="10 11" id="KW-0472">Membrane</keyword>
<gene>
    <name evidence="12" type="primary">yajC</name>
    <name evidence="12" type="ORF">H9977_08510</name>
</gene>
<reference evidence="12" key="1">
    <citation type="journal article" date="2021" name="PeerJ">
        <title>Extensive microbial diversity within the chicken gut microbiome revealed by metagenomics and culture.</title>
        <authorList>
            <person name="Gilroy R."/>
            <person name="Ravi A."/>
            <person name="Getino M."/>
            <person name="Pursley I."/>
            <person name="Horton D.L."/>
            <person name="Alikhan N.F."/>
            <person name="Baker D."/>
            <person name="Gharbi K."/>
            <person name="Hall N."/>
            <person name="Watson M."/>
            <person name="Adriaenssens E.M."/>
            <person name="Foster-Nyarko E."/>
            <person name="Jarju S."/>
            <person name="Secka A."/>
            <person name="Antonio M."/>
            <person name="Oren A."/>
            <person name="Chaudhuri R.R."/>
            <person name="La Ragione R."/>
            <person name="Hildebrand F."/>
            <person name="Pallen M.J."/>
        </authorList>
    </citation>
    <scope>NUCLEOTIDE SEQUENCE</scope>
    <source>
        <strain evidence="12">ChiGjej6B6-14162</strain>
    </source>
</reference>
<comment type="similarity">
    <text evidence="2">Belongs to the YajC family.</text>
</comment>
<evidence type="ECO:0000256" key="4">
    <source>
        <dbReference type="ARBA" id="ARBA00022448"/>
    </source>
</evidence>
<evidence type="ECO:0000256" key="3">
    <source>
        <dbReference type="ARBA" id="ARBA00014962"/>
    </source>
</evidence>
<comment type="caution">
    <text evidence="12">The sequence shown here is derived from an EMBL/GenBank/DDBJ whole genome shotgun (WGS) entry which is preliminary data.</text>
</comment>
<organism evidence="12 13">
    <name type="scientific">Candidatus Parabacteroides intestinipullorum</name>
    <dbReference type="NCBI Taxonomy" id="2838723"/>
    <lineage>
        <taxon>Bacteria</taxon>
        <taxon>Pseudomonadati</taxon>
        <taxon>Bacteroidota</taxon>
        <taxon>Bacteroidia</taxon>
        <taxon>Bacteroidales</taxon>
        <taxon>Tannerellaceae</taxon>
        <taxon>Parabacteroides</taxon>
    </lineage>
</organism>
<keyword evidence="9" id="KW-0811">Translocation</keyword>
<evidence type="ECO:0000256" key="11">
    <source>
        <dbReference type="SAM" id="Phobius"/>
    </source>
</evidence>
<proteinExistence type="inferred from homology"/>
<dbReference type="EMBL" id="DXEL01000058">
    <property type="protein sequence ID" value="HIX75055.1"/>
    <property type="molecule type" value="Genomic_DNA"/>
</dbReference>
<evidence type="ECO:0000256" key="2">
    <source>
        <dbReference type="ARBA" id="ARBA00006742"/>
    </source>
</evidence>
<accession>A0A9D2BFV1</accession>
<keyword evidence="5" id="KW-1003">Cell membrane</keyword>
<keyword evidence="7" id="KW-0653">Protein transport</keyword>
<dbReference type="SMART" id="SM01323">
    <property type="entry name" value="YajC"/>
    <property type="match status" value="1"/>
</dbReference>
<evidence type="ECO:0000313" key="13">
    <source>
        <dbReference type="Proteomes" id="UP000886740"/>
    </source>
</evidence>
<reference evidence="12" key="2">
    <citation type="submission" date="2021-04" db="EMBL/GenBank/DDBJ databases">
        <authorList>
            <person name="Gilroy R."/>
        </authorList>
    </citation>
    <scope>NUCLEOTIDE SEQUENCE</scope>
    <source>
        <strain evidence="12">ChiGjej6B6-14162</strain>
    </source>
</reference>
<dbReference type="AlphaFoldDB" id="A0A9D2BFV1"/>
<dbReference type="Proteomes" id="UP000886740">
    <property type="component" value="Unassembled WGS sequence"/>
</dbReference>
<dbReference type="InterPro" id="IPR003849">
    <property type="entry name" value="Preprotein_translocase_YajC"/>
</dbReference>
<evidence type="ECO:0000256" key="10">
    <source>
        <dbReference type="ARBA" id="ARBA00023136"/>
    </source>
</evidence>
<comment type="subcellular location">
    <subcellularLocation>
        <location evidence="1">Cell membrane</location>
        <topology evidence="1">Single-pass membrane protein</topology>
    </subcellularLocation>
</comment>
<name>A0A9D2BFV1_9BACT</name>
<evidence type="ECO:0000256" key="6">
    <source>
        <dbReference type="ARBA" id="ARBA00022692"/>
    </source>
</evidence>
<keyword evidence="6 11" id="KW-0812">Transmembrane</keyword>
<dbReference type="GO" id="GO:0015031">
    <property type="term" value="P:protein transport"/>
    <property type="evidence" value="ECO:0007669"/>
    <property type="project" value="UniProtKB-KW"/>
</dbReference>
<dbReference type="GO" id="GO:0005886">
    <property type="term" value="C:plasma membrane"/>
    <property type="evidence" value="ECO:0007669"/>
    <property type="project" value="UniProtKB-SubCell"/>
</dbReference>
<dbReference type="PANTHER" id="PTHR33909:SF1">
    <property type="entry name" value="SEC TRANSLOCON ACCESSORY COMPLEX SUBUNIT YAJC"/>
    <property type="match status" value="1"/>
</dbReference>
<evidence type="ECO:0000256" key="5">
    <source>
        <dbReference type="ARBA" id="ARBA00022475"/>
    </source>
</evidence>
<dbReference type="NCBIfam" id="TIGR00739">
    <property type="entry name" value="yajC"/>
    <property type="match status" value="1"/>
</dbReference>
<evidence type="ECO:0000313" key="12">
    <source>
        <dbReference type="EMBL" id="HIX75055.1"/>
    </source>
</evidence>
<dbReference type="PANTHER" id="PTHR33909">
    <property type="entry name" value="SEC TRANSLOCON ACCESSORY COMPLEX SUBUNIT YAJC"/>
    <property type="match status" value="1"/>
</dbReference>